<feature type="domain" description="PLD phosphodiesterase" evidence="7">
    <location>
        <begin position="276"/>
        <end position="306"/>
    </location>
</feature>
<dbReference type="AlphaFoldDB" id="A0A9E8SNQ5"/>
<evidence type="ECO:0000313" key="8">
    <source>
        <dbReference type="EMBL" id="WAC14624.1"/>
    </source>
</evidence>
<evidence type="ECO:0000256" key="6">
    <source>
        <dbReference type="ARBA" id="ARBA00023098"/>
    </source>
</evidence>
<keyword evidence="6" id="KW-0443">Lipid metabolism</keyword>
<dbReference type="CDD" id="cd09173">
    <property type="entry name" value="PLDc_Nuc_like_unchar1_2"/>
    <property type="match status" value="1"/>
</dbReference>
<dbReference type="KEGG" id="dpf:ON006_11810"/>
<comment type="similarity">
    <text evidence="2">Belongs to the phospholipase D family.</text>
</comment>
<dbReference type="PANTHER" id="PTHR43856">
    <property type="entry name" value="CARDIOLIPIN HYDROLASE"/>
    <property type="match status" value="1"/>
</dbReference>
<name>A0A9E8SNQ5_9BACT</name>
<protein>
    <recommendedName>
        <fullName evidence="3">phospholipase D</fullName>
        <ecNumber evidence="3">3.1.4.4</ecNumber>
    </recommendedName>
</protein>
<dbReference type="PROSITE" id="PS50035">
    <property type="entry name" value="PLD"/>
    <property type="match status" value="2"/>
</dbReference>
<dbReference type="EC" id="3.1.4.4" evidence="3"/>
<proteinExistence type="inferred from homology"/>
<evidence type="ECO:0000256" key="3">
    <source>
        <dbReference type="ARBA" id="ARBA00012027"/>
    </source>
</evidence>
<gene>
    <name evidence="8" type="ORF">ON006_11810</name>
</gene>
<feature type="domain" description="PLD phosphodiesterase" evidence="7">
    <location>
        <begin position="462"/>
        <end position="493"/>
    </location>
</feature>
<dbReference type="SMART" id="SM00155">
    <property type="entry name" value="PLDc"/>
    <property type="match status" value="2"/>
</dbReference>
<reference evidence="8" key="1">
    <citation type="submission" date="2022-11" db="EMBL/GenBank/DDBJ databases">
        <title>Dyadobacter pollutisoli sp. nov., isolated from plastic dumped soil.</title>
        <authorList>
            <person name="Kim J.M."/>
            <person name="Kim K.R."/>
            <person name="Lee J.K."/>
            <person name="Hao L."/>
            <person name="Jeon C.O."/>
        </authorList>
    </citation>
    <scope>NUCLEOTIDE SEQUENCE</scope>
    <source>
        <strain evidence="8">U1</strain>
    </source>
</reference>
<evidence type="ECO:0000313" key="9">
    <source>
        <dbReference type="Proteomes" id="UP001164653"/>
    </source>
</evidence>
<keyword evidence="9" id="KW-1185">Reference proteome</keyword>
<evidence type="ECO:0000256" key="1">
    <source>
        <dbReference type="ARBA" id="ARBA00000798"/>
    </source>
</evidence>
<organism evidence="8 9">
    <name type="scientific">Dyadobacter pollutisoli</name>
    <dbReference type="NCBI Taxonomy" id="2910158"/>
    <lineage>
        <taxon>Bacteria</taxon>
        <taxon>Pseudomonadati</taxon>
        <taxon>Bacteroidota</taxon>
        <taxon>Cytophagia</taxon>
        <taxon>Cytophagales</taxon>
        <taxon>Spirosomataceae</taxon>
        <taxon>Dyadobacter</taxon>
    </lineage>
</organism>
<dbReference type="InterPro" id="IPR001736">
    <property type="entry name" value="PLipase_D/transphosphatidylase"/>
</dbReference>
<sequence length="573" mass="63807">MPNVDHSEFEVRGQNRTALFSLKIHRGEGMCLLAMNWKNGTPPDDFVGFAIEYREPDGDRFFQLKNRLSFVGSTTNSSLSTRLSPIQKFRWVHFPRNADIPGKFTYRVTPVFMNELDELSYGEFQEADIALMRETYPSQLNVTFTRGFVSSQAFVDFYDSAGPISTLLPAKADEGLTFTPTHPKTKEALAWMGFEARTEILDVLDKAIADVTAKVLVVAYDLNEPEMVTRLEKLKTRLRIIIDDDGAHGEAGSGENMAEDRLVITAGREQVKRQHMGKLQHNKMIVVDGDNVKAAIGGSTNFSWRGFYVQANNAVVLSGAAAIEPFKKAFEQYWLSSVSSQFGATQSAEWNDLGLTNINAKVTFSPHSAGNAVLASIASDINDHVTSSLFFSLAFLYQTQGPVRAAVTKVTADPDMFVYGISDKRVGGMDLLKPDGNRAPVFPSALRKNVPEPFKSEVTGGGGTRMHHKFVVIDFDKPTARVYLGSYNFSGAADNTNGENLLLIKDRKIAVSYTIEALRIFDHYHFRVAQNEAKEARKKLELAKPPRAAGELPWWAEDYSDVRKVKDRVLFSK</sequence>
<keyword evidence="4" id="KW-0378">Hydrolase</keyword>
<dbReference type="InterPro" id="IPR025202">
    <property type="entry name" value="PLD-like_dom"/>
</dbReference>
<evidence type="ECO:0000256" key="2">
    <source>
        <dbReference type="ARBA" id="ARBA00008664"/>
    </source>
</evidence>
<dbReference type="RefSeq" id="WP_244819992.1">
    <property type="nucleotide sequence ID" value="NZ_CP112998.1"/>
</dbReference>
<keyword evidence="5" id="KW-0442">Lipid degradation</keyword>
<evidence type="ECO:0000256" key="5">
    <source>
        <dbReference type="ARBA" id="ARBA00022963"/>
    </source>
</evidence>
<evidence type="ECO:0000256" key="4">
    <source>
        <dbReference type="ARBA" id="ARBA00022801"/>
    </source>
</evidence>
<comment type="catalytic activity">
    <reaction evidence="1">
        <text>a 1,2-diacyl-sn-glycero-3-phosphocholine + H2O = a 1,2-diacyl-sn-glycero-3-phosphate + choline + H(+)</text>
        <dbReference type="Rhea" id="RHEA:14445"/>
        <dbReference type="ChEBI" id="CHEBI:15354"/>
        <dbReference type="ChEBI" id="CHEBI:15377"/>
        <dbReference type="ChEBI" id="CHEBI:15378"/>
        <dbReference type="ChEBI" id="CHEBI:57643"/>
        <dbReference type="ChEBI" id="CHEBI:58608"/>
        <dbReference type="EC" id="3.1.4.4"/>
    </reaction>
</comment>
<dbReference type="Gene3D" id="3.30.870.10">
    <property type="entry name" value="Endonuclease Chain A"/>
    <property type="match status" value="2"/>
</dbReference>
<dbReference type="InterPro" id="IPR051406">
    <property type="entry name" value="PLD_domain"/>
</dbReference>
<dbReference type="PANTHER" id="PTHR43856:SF1">
    <property type="entry name" value="MITOCHONDRIAL CARDIOLIPIN HYDROLASE"/>
    <property type="match status" value="1"/>
</dbReference>
<dbReference type="EMBL" id="CP112998">
    <property type="protein sequence ID" value="WAC14624.1"/>
    <property type="molecule type" value="Genomic_DNA"/>
</dbReference>
<evidence type="ECO:0000259" key="7">
    <source>
        <dbReference type="PROSITE" id="PS50035"/>
    </source>
</evidence>
<dbReference type="CDD" id="cd09172">
    <property type="entry name" value="PLDc_Nuc_like_unchar1_1"/>
    <property type="match status" value="1"/>
</dbReference>
<dbReference type="GO" id="GO:0016042">
    <property type="term" value="P:lipid catabolic process"/>
    <property type="evidence" value="ECO:0007669"/>
    <property type="project" value="UniProtKB-KW"/>
</dbReference>
<dbReference type="GO" id="GO:0006793">
    <property type="term" value="P:phosphorus metabolic process"/>
    <property type="evidence" value="ECO:0007669"/>
    <property type="project" value="UniProtKB-ARBA"/>
</dbReference>
<dbReference type="Pfam" id="PF13091">
    <property type="entry name" value="PLDc_2"/>
    <property type="match status" value="2"/>
</dbReference>
<dbReference type="SUPFAM" id="SSF56024">
    <property type="entry name" value="Phospholipase D/nuclease"/>
    <property type="match status" value="2"/>
</dbReference>
<dbReference type="GO" id="GO:0004630">
    <property type="term" value="F:phospholipase D activity"/>
    <property type="evidence" value="ECO:0007669"/>
    <property type="project" value="UniProtKB-EC"/>
</dbReference>
<accession>A0A9E8SNQ5</accession>
<dbReference type="GO" id="GO:0016891">
    <property type="term" value="F:RNA endonuclease activity producing 5'-phosphomonoesters, hydrolytic mechanism"/>
    <property type="evidence" value="ECO:0007669"/>
    <property type="project" value="TreeGrafter"/>
</dbReference>
<dbReference type="Proteomes" id="UP001164653">
    <property type="component" value="Chromosome"/>
</dbReference>